<dbReference type="PANTHER" id="PTHR39162">
    <property type="entry name" value="GLL3345 PROTEIN"/>
    <property type="match status" value="1"/>
</dbReference>
<proteinExistence type="predicted"/>
<evidence type="ECO:0000313" key="1">
    <source>
        <dbReference type="EMBL" id="NMM63357.1"/>
    </source>
</evidence>
<gene>
    <name evidence="1" type="ORF">HBE96_11845</name>
</gene>
<organism evidence="1 2">
    <name type="scientific">Clostridium muellerianum</name>
    <dbReference type="NCBI Taxonomy" id="2716538"/>
    <lineage>
        <taxon>Bacteria</taxon>
        <taxon>Bacillati</taxon>
        <taxon>Bacillota</taxon>
        <taxon>Clostridia</taxon>
        <taxon>Eubacteriales</taxon>
        <taxon>Clostridiaceae</taxon>
        <taxon>Clostridium</taxon>
    </lineage>
</organism>
<dbReference type="Pfam" id="PF09579">
    <property type="entry name" value="Spore_YtfJ"/>
    <property type="match status" value="1"/>
</dbReference>
<keyword evidence="2" id="KW-1185">Reference proteome</keyword>
<dbReference type="AlphaFoldDB" id="A0A7Y0EHT1"/>
<sequence length="130" mass="13603">MSNGSSIPENLEVLFNKLQNFLKTETVVGEPIVVGETTLVPIISVSFGCGTGSGGGTDDKGANGSGGGLGFGAKVTPNAMLVIKNDSVTMLPVNNKSNVENLLQMVPGIMSKFKKDKKNNDKEEKTTEEA</sequence>
<dbReference type="InterPro" id="IPR014229">
    <property type="entry name" value="Spore_YtfJ"/>
</dbReference>
<name>A0A7Y0EHT1_9CLOT</name>
<protein>
    <submittedName>
        <fullName evidence="1">Sporulation protein</fullName>
    </submittedName>
</protein>
<dbReference type="Proteomes" id="UP000537131">
    <property type="component" value="Unassembled WGS sequence"/>
</dbReference>
<accession>A0A7Y0EHT1</accession>
<reference evidence="1 2" key="1">
    <citation type="submission" date="2020-06" db="EMBL/GenBank/DDBJ databases">
        <title>Complete Genome Sequence of Clostridium muelleri sp. nov. P21T, an Acid-Alcohol Producing Acetogen Isolated from Old Hay.</title>
        <authorList>
            <person name="Duncan K.E."/>
            <person name="Tanner R.S."/>
        </authorList>
    </citation>
    <scope>NUCLEOTIDE SEQUENCE [LARGE SCALE GENOMIC DNA]</scope>
    <source>
        <strain evidence="1 2">P21</strain>
    </source>
</reference>
<comment type="caution">
    <text evidence="1">The sequence shown here is derived from an EMBL/GenBank/DDBJ whole genome shotgun (WGS) entry which is preliminary data.</text>
</comment>
<dbReference type="EMBL" id="JABBNI010000021">
    <property type="protein sequence ID" value="NMM63357.1"/>
    <property type="molecule type" value="Genomic_DNA"/>
</dbReference>
<evidence type="ECO:0000313" key="2">
    <source>
        <dbReference type="Proteomes" id="UP000537131"/>
    </source>
</evidence>
<dbReference type="RefSeq" id="WP_169297962.1">
    <property type="nucleotide sequence ID" value="NZ_JABBNI010000021.1"/>
</dbReference>
<dbReference type="PANTHER" id="PTHR39162:SF1">
    <property type="entry name" value="SPORULATION PROTEIN YTFJ"/>
    <property type="match status" value="1"/>
</dbReference>
<dbReference type="PIRSF" id="PIRSF021377">
    <property type="entry name" value="YtfJ"/>
    <property type="match status" value="1"/>
</dbReference>